<gene>
    <name evidence="1" type="ORF">AAJCM20276_16390</name>
</gene>
<dbReference type="EMBL" id="AP023326">
    <property type="protein sequence ID" value="BCI67015.1"/>
    <property type="molecule type" value="Genomic_DNA"/>
</dbReference>
<name>A0A6S6PJZ7_ACEAC</name>
<accession>A0A6S6PJZ7</accession>
<evidence type="ECO:0000313" key="2">
    <source>
        <dbReference type="Proteomes" id="UP000515220"/>
    </source>
</evidence>
<reference evidence="1 2" key="1">
    <citation type="submission" date="2020-07" db="EMBL/GenBank/DDBJ databases">
        <title>Complete Genome Sequence of an acetic acid bacterium, Acetobacter aceti JCM20276.</title>
        <authorList>
            <person name="Hirose Y."/>
            <person name="Mihara H."/>
        </authorList>
    </citation>
    <scope>NUCLEOTIDE SEQUENCE [LARGE SCALE GENOMIC DNA]</scope>
    <source>
        <strain evidence="1 2">JCM20276</strain>
    </source>
</reference>
<dbReference type="AlphaFoldDB" id="A0A6S6PJZ7"/>
<protein>
    <submittedName>
        <fullName evidence="1">Uncharacterized protein</fullName>
    </submittedName>
</protein>
<organism evidence="1 2">
    <name type="scientific">Acetobacter aceti</name>
    <dbReference type="NCBI Taxonomy" id="435"/>
    <lineage>
        <taxon>Bacteria</taxon>
        <taxon>Pseudomonadati</taxon>
        <taxon>Pseudomonadota</taxon>
        <taxon>Alphaproteobacteria</taxon>
        <taxon>Acetobacterales</taxon>
        <taxon>Acetobacteraceae</taxon>
        <taxon>Acetobacter</taxon>
        <taxon>Acetobacter subgen. Acetobacter</taxon>
    </lineage>
</organism>
<dbReference type="Proteomes" id="UP000515220">
    <property type="component" value="Chromosome"/>
</dbReference>
<proteinExistence type="predicted"/>
<sequence>MLGDRIAGLPNLMKQKKQWMISGQQIRQFFLPEQGAGAREEALSLRIHEENMILLTDKNDWGGQGLQQKRGVWNPVLGSIATPHAR</sequence>
<evidence type="ECO:0000313" key="1">
    <source>
        <dbReference type="EMBL" id="BCI67015.1"/>
    </source>
</evidence>